<keyword evidence="9" id="KW-0560">Oxidoreductase</keyword>
<gene>
    <name evidence="15" type="primary">frdB_2</name>
    <name evidence="15" type="ORF">Pla52o_52700</name>
</gene>
<dbReference type="InterPro" id="IPR025192">
    <property type="entry name" value="Succ_DH/fum_Rdtase_N"/>
</dbReference>
<dbReference type="InterPro" id="IPR017900">
    <property type="entry name" value="4Fe4S_Fe_S_CS"/>
</dbReference>
<dbReference type="PANTHER" id="PTHR11921">
    <property type="entry name" value="SUCCINATE DEHYDROGENASE IRON-SULFUR PROTEIN"/>
    <property type="match status" value="1"/>
</dbReference>
<keyword evidence="11" id="KW-0411">Iron-sulfur</keyword>
<proteinExistence type="inferred from homology"/>
<dbReference type="GO" id="GO:0008177">
    <property type="term" value="F:succinate dehydrogenase (quinone) activity"/>
    <property type="evidence" value="ECO:0007669"/>
    <property type="project" value="UniProtKB-EC"/>
</dbReference>
<keyword evidence="10" id="KW-0408">Iron</keyword>
<comment type="cofactor">
    <cofactor evidence="13">
        <name>[2Fe-2S] cluster</name>
        <dbReference type="ChEBI" id="CHEBI:190135"/>
    </cofactor>
</comment>
<keyword evidence="6" id="KW-0816">Tricarboxylic acid cycle</keyword>
<keyword evidence="5" id="KW-0004">4Fe-4S</keyword>
<evidence type="ECO:0000256" key="11">
    <source>
        <dbReference type="ARBA" id="ARBA00023014"/>
    </source>
</evidence>
<name>A0A5C6C209_9BACT</name>
<dbReference type="PROSITE" id="PS51379">
    <property type="entry name" value="4FE4S_FER_2"/>
    <property type="match status" value="1"/>
</dbReference>
<evidence type="ECO:0000313" key="15">
    <source>
        <dbReference type="EMBL" id="TWU17264.1"/>
    </source>
</evidence>
<dbReference type="InterPro" id="IPR036010">
    <property type="entry name" value="2Fe-2S_ferredoxin-like_sf"/>
</dbReference>
<dbReference type="GO" id="GO:0006099">
    <property type="term" value="P:tricarboxylic acid cycle"/>
    <property type="evidence" value="ECO:0007669"/>
    <property type="project" value="UniProtKB-KW"/>
</dbReference>
<organism evidence="15 16">
    <name type="scientific">Novipirellula galeiformis</name>
    <dbReference type="NCBI Taxonomy" id="2528004"/>
    <lineage>
        <taxon>Bacteria</taxon>
        <taxon>Pseudomonadati</taxon>
        <taxon>Planctomycetota</taxon>
        <taxon>Planctomycetia</taxon>
        <taxon>Pirellulales</taxon>
        <taxon>Pirellulaceae</taxon>
        <taxon>Novipirellula</taxon>
    </lineage>
</organism>
<comment type="similarity">
    <text evidence="3">Belongs to the succinate dehydrogenase/fumarate reductase iron-sulfur protein family.</text>
</comment>
<dbReference type="GO" id="GO:0022904">
    <property type="term" value="P:respiratory electron transport chain"/>
    <property type="evidence" value="ECO:0007669"/>
    <property type="project" value="TreeGrafter"/>
</dbReference>
<dbReference type="EMBL" id="SJPT01000013">
    <property type="protein sequence ID" value="TWU17264.1"/>
    <property type="molecule type" value="Genomic_DNA"/>
</dbReference>
<dbReference type="InterPro" id="IPR009051">
    <property type="entry name" value="Helical_ferredxn"/>
</dbReference>
<evidence type="ECO:0000313" key="16">
    <source>
        <dbReference type="Proteomes" id="UP000316304"/>
    </source>
</evidence>
<dbReference type="NCBIfam" id="NF006391">
    <property type="entry name" value="PRK08640.1"/>
    <property type="match status" value="1"/>
</dbReference>
<evidence type="ECO:0000256" key="4">
    <source>
        <dbReference type="ARBA" id="ARBA00012792"/>
    </source>
</evidence>
<keyword evidence="7" id="KW-0001">2Fe-2S</keyword>
<dbReference type="GO" id="GO:0009055">
    <property type="term" value="F:electron transfer activity"/>
    <property type="evidence" value="ECO:0007669"/>
    <property type="project" value="InterPro"/>
</dbReference>
<keyword evidence="16" id="KW-1185">Reference proteome</keyword>
<dbReference type="Gene3D" id="3.10.20.30">
    <property type="match status" value="1"/>
</dbReference>
<comment type="caution">
    <text evidence="15">The sequence shown here is derived from an EMBL/GenBank/DDBJ whole genome shotgun (WGS) entry which is preliminary data.</text>
</comment>
<dbReference type="Pfam" id="PF13183">
    <property type="entry name" value="Fer4_8"/>
    <property type="match status" value="1"/>
</dbReference>
<dbReference type="RefSeq" id="WP_146597200.1">
    <property type="nucleotide sequence ID" value="NZ_SJPT01000013.1"/>
</dbReference>
<dbReference type="PANTHER" id="PTHR11921:SF29">
    <property type="entry name" value="SUCCINATE DEHYDROGENASE [UBIQUINONE] IRON-SULFUR SUBUNIT, MITOCHONDRIAL"/>
    <property type="match status" value="1"/>
</dbReference>
<comment type="cofactor">
    <cofactor evidence="1">
        <name>[3Fe-4S] cluster</name>
        <dbReference type="ChEBI" id="CHEBI:21137"/>
    </cofactor>
</comment>
<dbReference type="InterPro" id="IPR012675">
    <property type="entry name" value="Beta-grasp_dom_sf"/>
</dbReference>
<dbReference type="PROSITE" id="PS00198">
    <property type="entry name" value="4FE4S_FER_1"/>
    <property type="match status" value="1"/>
</dbReference>
<keyword evidence="12" id="KW-0003">3Fe-4S</keyword>
<dbReference type="AlphaFoldDB" id="A0A5C6C209"/>
<dbReference type="InterPro" id="IPR017896">
    <property type="entry name" value="4Fe4S_Fe-S-bd"/>
</dbReference>
<protein>
    <recommendedName>
        <fullName evidence="4">succinate dehydrogenase</fullName>
        <ecNumber evidence="4">1.3.5.1</ecNumber>
    </recommendedName>
</protein>
<dbReference type="EC" id="1.3.5.1" evidence="4"/>
<evidence type="ECO:0000256" key="5">
    <source>
        <dbReference type="ARBA" id="ARBA00022485"/>
    </source>
</evidence>
<evidence type="ECO:0000256" key="8">
    <source>
        <dbReference type="ARBA" id="ARBA00022723"/>
    </source>
</evidence>
<evidence type="ECO:0000256" key="1">
    <source>
        <dbReference type="ARBA" id="ARBA00001927"/>
    </source>
</evidence>
<dbReference type="InterPro" id="IPR050573">
    <property type="entry name" value="SDH/FRD_Iron-Sulfur"/>
</dbReference>
<accession>A0A5C6C209</accession>
<dbReference type="GO" id="GO:0051539">
    <property type="term" value="F:4 iron, 4 sulfur cluster binding"/>
    <property type="evidence" value="ECO:0007669"/>
    <property type="project" value="UniProtKB-KW"/>
</dbReference>
<evidence type="ECO:0000256" key="2">
    <source>
        <dbReference type="ARBA" id="ARBA00001966"/>
    </source>
</evidence>
<dbReference type="GO" id="GO:0051537">
    <property type="term" value="F:2 iron, 2 sulfur cluster binding"/>
    <property type="evidence" value="ECO:0007669"/>
    <property type="project" value="UniProtKB-KW"/>
</dbReference>
<reference evidence="15 16" key="1">
    <citation type="submission" date="2019-02" db="EMBL/GenBank/DDBJ databases">
        <title>Deep-cultivation of Planctomycetes and their phenomic and genomic characterization uncovers novel biology.</title>
        <authorList>
            <person name="Wiegand S."/>
            <person name="Jogler M."/>
            <person name="Boedeker C."/>
            <person name="Pinto D."/>
            <person name="Vollmers J."/>
            <person name="Rivas-Marin E."/>
            <person name="Kohn T."/>
            <person name="Peeters S.H."/>
            <person name="Heuer A."/>
            <person name="Rast P."/>
            <person name="Oberbeckmann S."/>
            <person name="Bunk B."/>
            <person name="Jeske O."/>
            <person name="Meyerdierks A."/>
            <person name="Storesund J.E."/>
            <person name="Kallscheuer N."/>
            <person name="Luecker S."/>
            <person name="Lage O.M."/>
            <person name="Pohl T."/>
            <person name="Merkel B.J."/>
            <person name="Hornburger P."/>
            <person name="Mueller R.-W."/>
            <person name="Bruemmer F."/>
            <person name="Labrenz M."/>
            <person name="Spormann A.M."/>
            <person name="Op Den Camp H."/>
            <person name="Overmann J."/>
            <person name="Amann R."/>
            <person name="Jetten M.S.M."/>
            <person name="Mascher T."/>
            <person name="Medema M.H."/>
            <person name="Devos D.P."/>
            <person name="Kaster A.-K."/>
            <person name="Ovreas L."/>
            <person name="Rohde M."/>
            <person name="Galperin M.Y."/>
            <person name="Jogler C."/>
        </authorList>
    </citation>
    <scope>NUCLEOTIDE SEQUENCE [LARGE SCALE GENOMIC DNA]</scope>
    <source>
        <strain evidence="15 16">Pla52o</strain>
    </source>
</reference>
<dbReference type="Pfam" id="PF13085">
    <property type="entry name" value="Fer2_3"/>
    <property type="match status" value="1"/>
</dbReference>
<evidence type="ECO:0000256" key="3">
    <source>
        <dbReference type="ARBA" id="ARBA00009433"/>
    </source>
</evidence>
<feature type="domain" description="4Fe-4S ferredoxin-type" evidence="14">
    <location>
        <begin position="147"/>
        <end position="179"/>
    </location>
</feature>
<dbReference type="GO" id="GO:0046872">
    <property type="term" value="F:metal ion binding"/>
    <property type="evidence" value="ECO:0007669"/>
    <property type="project" value="UniProtKB-KW"/>
</dbReference>
<evidence type="ECO:0000256" key="12">
    <source>
        <dbReference type="ARBA" id="ARBA00023291"/>
    </source>
</evidence>
<dbReference type="SUPFAM" id="SSF46548">
    <property type="entry name" value="alpha-helical ferredoxin"/>
    <property type="match status" value="1"/>
</dbReference>
<dbReference type="SUPFAM" id="SSF54292">
    <property type="entry name" value="2Fe-2S ferredoxin-like"/>
    <property type="match status" value="1"/>
</dbReference>
<evidence type="ECO:0000256" key="7">
    <source>
        <dbReference type="ARBA" id="ARBA00022714"/>
    </source>
</evidence>
<dbReference type="InterPro" id="IPR004489">
    <property type="entry name" value="Succ_DH/fum_Rdtase_Fe-S"/>
</dbReference>
<dbReference type="GO" id="GO:0051538">
    <property type="term" value="F:3 iron, 4 sulfur cluster binding"/>
    <property type="evidence" value="ECO:0007669"/>
    <property type="project" value="UniProtKB-KW"/>
</dbReference>
<keyword evidence="8" id="KW-0479">Metal-binding</keyword>
<evidence type="ECO:0000259" key="14">
    <source>
        <dbReference type="PROSITE" id="PS51379"/>
    </source>
</evidence>
<evidence type="ECO:0000256" key="9">
    <source>
        <dbReference type="ARBA" id="ARBA00023002"/>
    </source>
</evidence>
<comment type="cofactor">
    <cofactor evidence="2">
        <name>[4Fe-4S] cluster</name>
        <dbReference type="ChEBI" id="CHEBI:49883"/>
    </cofactor>
</comment>
<sequence length="275" mass="30680">MSQKQFAVRIERQDQPSRPPYWQTFVLDYEPGLNVTSVLQRIAANPTTTDGVKVPPVAYESGCLEEVCGSCTMRINGRVRQACSALVDRLLQDDPTGIELRPMSKFPVVRDLCVDRYRLFRALEKLQCWVPVDGYADMGSGPKQSPDQQEQNYPLSQCMSCGCCLEACPQYQEVAIQRRKDESEKDFEQRRDEELDRHFIGAAAMSQAVLMNSNPTGKALATSRIEAMIAPGGIQNCGKAGNCQAVCPKEIPLMHSWGRANRAATIHVVKKFFDG</sequence>
<evidence type="ECO:0000256" key="6">
    <source>
        <dbReference type="ARBA" id="ARBA00022532"/>
    </source>
</evidence>
<dbReference type="OrthoDB" id="9804391at2"/>
<dbReference type="Gene3D" id="1.10.1060.10">
    <property type="entry name" value="Alpha-helical ferredoxin"/>
    <property type="match status" value="1"/>
</dbReference>
<evidence type="ECO:0000256" key="10">
    <source>
        <dbReference type="ARBA" id="ARBA00023004"/>
    </source>
</evidence>
<evidence type="ECO:0000256" key="13">
    <source>
        <dbReference type="ARBA" id="ARBA00034078"/>
    </source>
</evidence>
<dbReference type="NCBIfam" id="TIGR00384">
    <property type="entry name" value="dhsB"/>
    <property type="match status" value="1"/>
</dbReference>
<dbReference type="Proteomes" id="UP000316304">
    <property type="component" value="Unassembled WGS sequence"/>
</dbReference>